<dbReference type="Proteomes" id="UP000694387">
    <property type="component" value="Chromosome 22"/>
</dbReference>
<dbReference type="CTD" id="8620"/>
<evidence type="ECO:0000313" key="4">
    <source>
        <dbReference type="Proteomes" id="UP000694387"/>
    </source>
</evidence>
<dbReference type="Pfam" id="PF15085">
    <property type="entry name" value="NPFF"/>
    <property type="match status" value="1"/>
</dbReference>
<dbReference type="AlphaFoldDB" id="A0A9L0INX3"/>
<reference evidence="3 4" key="1">
    <citation type="journal article" date="2020" name="Nat. Commun.">
        <title>Donkey genomes provide new insights into domestication and selection for coat color.</title>
        <authorList>
            <person name="Wang"/>
            <person name="C."/>
            <person name="Li"/>
            <person name="H."/>
            <person name="Guo"/>
            <person name="Y."/>
            <person name="Huang"/>
            <person name="J."/>
            <person name="Sun"/>
            <person name="Y."/>
            <person name="Min"/>
            <person name="J."/>
            <person name="Wang"/>
            <person name="J."/>
            <person name="Fang"/>
            <person name="X."/>
            <person name="Zhao"/>
            <person name="Z."/>
            <person name="Wang"/>
            <person name="S."/>
            <person name="Zhang"/>
            <person name="Y."/>
            <person name="Liu"/>
            <person name="Q."/>
            <person name="Jiang"/>
            <person name="Q."/>
            <person name="Wang"/>
            <person name="X."/>
            <person name="Guo"/>
            <person name="Y."/>
            <person name="Yang"/>
            <person name="C."/>
            <person name="Wang"/>
            <person name="Y."/>
            <person name="Tian"/>
            <person name="F."/>
            <person name="Zhuang"/>
            <person name="G."/>
            <person name="Fan"/>
            <person name="Y."/>
            <person name="Gao"/>
            <person name="Q."/>
            <person name="Li"/>
            <person name="Y."/>
            <person name="Ju"/>
            <person name="Z."/>
            <person name="Li"/>
            <person name="J."/>
            <person name="Li"/>
            <person name="R."/>
            <person name="Hou"/>
            <person name="M."/>
            <person name="Yang"/>
            <person name="G."/>
            <person name="Liu"/>
            <person name="G."/>
            <person name="Liu"/>
            <person name="W."/>
            <person name="Guo"/>
            <person name="J."/>
            <person name="Pan"/>
            <person name="S."/>
            <person name="Fan"/>
            <person name="G."/>
            <person name="Zhang"/>
            <person name="W."/>
            <person name="Zhang"/>
            <person name="R."/>
            <person name="Yu"/>
            <person name="J."/>
            <person name="Zhang"/>
            <person name="X."/>
            <person name="Yin"/>
            <person name="Q."/>
            <person name="Ji"/>
            <person name="C."/>
            <person name="Jin"/>
            <person name="Y."/>
            <person name="Yue"/>
            <person name="G."/>
            <person name="Liu"/>
            <person name="M."/>
            <person name="Xu"/>
            <person name="J."/>
            <person name="Liu"/>
            <person name="S."/>
            <person name="Jordana"/>
            <person name="J."/>
            <person name="Noce"/>
            <person name="A."/>
            <person name="Amills"/>
            <person name="M."/>
            <person name="Wu"/>
            <person name="D.D."/>
            <person name="Li"/>
            <person name="S."/>
            <person name="Zhou"/>
            <person name="X. and Zhong"/>
            <person name="J."/>
        </authorList>
    </citation>
    <scope>NUCLEOTIDE SEQUENCE [LARGE SCALE GENOMIC DNA]</scope>
</reference>
<reference evidence="3" key="3">
    <citation type="submission" date="2025-09" db="UniProtKB">
        <authorList>
            <consortium name="Ensembl"/>
        </authorList>
    </citation>
    <scope>IDENTIFICATION</scope>
</reference>
<dbReference type="GO" id="GO:0030425">
    <property type="term" value="C:dendrite"/>
    <property type="evidence" value="ECO:0007669"/>
    <property type="project" value="TreeGrafter"/>
</dbReference>
<feature type="compositionally biased region" description="Basic and acidic residues" evidence="1">
    <location>
        <begin position="33"/>
        <end position="44"/>
    </location>
</feature>
<dbReference type="GO" id="GO:0098794">
    <property type="term" value="C:postsynapse"/>
    <property type="evidence" value="ECO:0007669"/>
    <property type="project" value="GOC"/>
</dbReference>
<dbReference type="GO" id="GO:0005184">
    <property type="term" value="F:neuropeptide hormone activity"/>
    <property type="evidence" value="ECO:0007669"/>
    <property type="project" value="InterPro"/>
</dbReference>
<dbReference type="InterPro" id="IPR008065">
    <property type="entry name" value="NPFF"/>
</dbReference>
<dbReference type="GeneID" id="106835296"/>
<feature type="region of interest" description="Disordered" evidence="1">
    <location>
        <begin position="20"/>
        <end position="57"/>
    </location>
</feature>
<dbReference type="GO" id="GO:0060079">
    <property type="term" value="P:excitatory postsynaptic potential"/>
    <property type="evidence" value="ECO:0007669"/>
    <property type="project" value="TreeGrafter"/>
</dbReference>
<dbReference type="RefSeq" id="XP_070350170.1">
    <property type="nucleotide sequence ID" value="XM_070494069.1"/>
</dbReference>
<dbReference type="PANTHER" id="PTHR15044">
    <property type="entry name" value="NEUROPEPTIDE FF"/>
    <property type="match status" value="1"/>
</dbReference>
<reference evidence="3" key="2">
    <citation type="submission" date="2025-08" db="UniProtKB">
        <authorList>
            <consortium name="Ensembl"/>
        </authorList>
    </citation>
    <scope>IDENTIFICATION</scope>
</reference>
<feature type="signal peptide" evidence="2">
    <location>
        <begin position="1"/>
        <end position="22"/>
    </location>
</feature>
<keyword evidence="2" id="KW-0732">Signal</keyword>
<protein>
    <submittedName>
        <fullName evidence="3">Neuropeptide FF-amide peptide</fullName>
    </submittedName>
</protein>
<feature type="chain" id="PRO_5040407157" evidence="2">
    <location>
        <begin position="23"/>
        <end position="120"/>
    </location>
</feature>
<keyword evidence="4" id="KW-1185">Reference proteome</keyword>
<dbReference type="PRINTS" id="PR01682">
    <property type="entry name" value="FMRFAMIDEPEP"/>
</dbReference>
<dbReference type="RefSeq" id="XP_044611634.1">
    <property type="nucleotide sequence ID" value="XM_044755699.2"/>
</dbReference>
<name>A0A9L0INX3_EQUAS</name>
<sequence>MDSRRAAVLLVVLLLITDWGHTEGPGGQNEGDQMFKEEDTEPHPPQDAQTPGPLPRSLLQAMQRPDWSPAFLFQPQRFGRNTWGSWSTKRLSPRAGEGLNSLFWSLAAPQRFGKKRHVLP</sequence>
<proteinExistence type="predicted"/>
<accession>A0A9L0INX3</accession>
<dbReference type="GeneTree" id="ENSGT00390000015021"/>
<dbReference type="GO" id="GO:0043679">
    <property type="term" value="C:axon terminus"/>
    <property type="evidence" value="ECO:0007669"/>
    <property type="project" value="TreeGrafter"/>
</dbReference>
<dbReference type="PANTHER" id="PTHR15044:SF0">
    <property type="entry name" value="PRO-FMRFAMIDE-RELATED NEUROPEPTIDE FF"/>
    <property type="match status" value="1"/>
</dbReference>
<dbReference type="GO" id="GO:0043204">
    <property type="term" value="C:perikaryon"/>
    <property type="evidence" value="ECO:0007669"/>
    <property type="project" value="TreeGrafter"/>
</dbReference>
<dbReference type="GO" id="GO:0001664">
    <property type="term" value="F:G protein-coupled receptor binding"/>
    <property type="evidence" value="ECO:0007669"/>
    <property type="project" value="TreeGrafter"/>
</dbReference>
<dbReference type="Ensembl" id="ENSEAST00005039250.1">
    <property type="protein sequence ID" value="ENSEASP00005042579.1"/>
    <property type="gene ID" value="ENSEASG00005033454.1"/>
</dbReference>
<evidence type="ECO:0000256" key="2">
    <source>
        <dbReference type="SAM" id="SignalP"/>
    </source>
</evidence>
<organism evidence="3 4">
    <name type="scientific">Equus asinus</name>
    <name type="common">Donkey</name>
    <name type="synonym">Equus africanus asinus</name>
    <dbReference type="NCBI Taxonomy" id="9793"/>
    <lineage>
        <taxon>Eukaryota</taxon>
        <taxon>Metazoa</taxon>
        <taxon>Chordata</taxon>
        <taxon>Craniata</taxon>
        <taxon>Vertebrata</taxon>
        <taxon>Euteleostomi</taxon>
        <taxon>Mammalia</taxon>
        <taxon>Eutheria</taxon>
        <taxon>Laurasiatheria</taxon>
        <taxon>Perissodactyla</taxon>
        <taxon>Equidae</taxon>
        <taxon>Equus</taxon>
    </lineage>
</organism>
<dbReference type="PIRSF" id="PIRSF038092">
    <property type="entry name" value="FMRFamid-rel_pep_precur"/>
    <property type="match status" value="1"/>
</dbReference>
<evidence type="ECO:0000313" key="3">
    <source>
        <dbReference type="Ensembl" id="ENSEASP00005042579.1"/>
    </source>
</evidence>
<gene>
    <name evidence="3" type="primary">NPFF</name>
</gene>
<dbReference type="GO" id="GO:0005615">
    <property type="term" value="C:extracellular space"/>
    <property type="evidence" value="ECO:0007669"/>
    <property type="project" value="TreeGrafter"/>
</dbReference>
<evidence type="ECO:0000256" key="1">
    <source>
        <dbReference type="SAM" id="MobiDB-lite"/>
    </source>
</evidence>